<accession>A0ABV3QEH4</accession>
<sequence>MDLRALETFQAVVAAGGIGRAATRLHRAQSSITSRIHQLETSLGVQLFHREGQRLRLTAPGEELVDYARRMLELAEQTRVAVRSGETGGALRLGSMESVAASRLPYPLAAFHRAHPQIWVNLHTASSRGLVADVQGGALDAAIVGEQVDTERFRCVPLYVEELVLVGARDSAMLAEPKRLADGTVLVYHSQGCIYRRRLVEWLDAQRIVPARVLEFASYHGIFAAAAAGVGVGLVPRSVLATYPQRDTLSVREMPARLARIQTALVMLRTTHLPALTRLEECLRKDAIAARDKATSRPRRTSARKVA</sequence>
<evidence type="ECO:0000256" key="2">
    <source>
        <dbReference type="ARBA" id="ARBA00023015"/>
    </source>
</evidence>
<keyword evidence="3" id="KW-0238">DNA-binding</keyword>
<gene>
    <name evidence="6" type="ORF">ABQJ54_10030</name>
</gene>
<name>A0ABV3QEH4_9GAMM</name>
<dbReference type="InterPro" id="IPR036390">
    <property type="entry name" value="WH_DNA-bd_sf"/>
</dbReference>
<evidence type="ECO:0000313" key="6">
    <source>
        <dbReference type="EMBL" id="MEW9572094.1"/>
    </source>
</evidence>
<evidence type="ECO:0000313" key="7">
    <source>
        <dbReference type="Proteomes" id="UP001556220"/>
    </source>
</evidence>
<evidence type="ECO:0000256" key="1">
    <source>
        <dbReference type="ARBA" id="ARBA00009437"/>
    </source>
</evidence>
<dbReference type="InterPro" id="IPR036388">
    <property type="entry name" value="WH-like_DNA-bd_sf"/>
</dbReference>
<proteinExistence type="inferred from homology"/>
<dbReference type="Gene3D" id="1.10.10.10">
    <property type="entry name" value="Winged helix-like DNA-binding domain superfamily/Winged helix DNA-binding domain"/>
    <property type="match status" value="1"/>
</dbReference>
<comment type="caution">
    <text evidence="6">The sequence shown here is derived from an EMBL/GenBank/DDBJ whole genome shotgun (WGS) entry which is preliminary data.</text>
</comment>
<comment type="similarity">
    <text evidence="1">Belongs to the LysR transcriptional regulatory family.</text>
</comment>
<dbReference type="PANTHER" id="PTHR30126">
    <property type="entry name" value="HTH-TYPE TRANSCRIPTIONAL REGULATOR"/>
    <property type="match status" value="1"/>
</dbReference>
<reference evidence="6 7" key="1">
    <citation type="submission" date="2024-06" db="EMBL/GenBank/DDBJ databases">
        <authorList>
            <person name="Woo H."/>
        </authorList>
    </citation>
    <scope>NUCLEOTIDE SEQUENCE [LARGE SCALE GENOMIC DNA]</scope>
    <source>
        <strain evidence="6 7">Si-c</strain>
    </source>
</reference>
<dbReference type="InterPro" id="IPR000847">
    <property type="entry name" value="LysR_HTH_N"/>
</dbReference>
<dbReference type="Proteomes" id="UP001556220">
    <property type="component" value="Unassembled WGS sequence"/>
</dbReference>
<evidence type="ECO:0000256" key="3">
    <source>
        <dbReference type="ARBA" id="ARBA00023125"/>
    </source>
</evidence>
<dbReference type="Gene3D" id="3.40.190.10">
    <property type="entry name" value="Periplasmic binding protein-like II"/>
    <property type="match status" value="2"/>
</dbReference>
<dbReference type="SUPFAM" id="SSF46785">
    <property type="entry name" value="Winged helix' DNA-binding domain"/>
    <property type="match status" value="1"/>
</dbReference>
<dbReference type="RefSeq" id="WP_367854154.1">
    <property type="nucleotide sequence ID" value="NZ_JBFOHK010000002.1"/>
</dbReference>
<protein>
    <submittedName>
        <fullName evidence="6">LysR substrate-binding domain-containing protein</fullName>
    </submittedName>
</protein>
<dbReference type="Pfam" id="PF03466">
    <property type="entry name" value="LysR_substrate"/>
    <property type="match status" value="1"/>
</dbReference>
<dbReference type="PRINTS" id="PR00039">
    <property type="entry name" value="HTHLYSR"/>
</dbReference>
<dbReference type="SUPFAM" id="SSF53850">
    <property type="entry name" value="Periplasmic binding protein-like II"/>
    <property type="match status" value="1"/>
</dbReference>
<evidence type="ECO:0000256" key="4">
    <source>
        <dbReference type="ARBA" id="ARBA00023163"/>
    </source>
</evidence>
<dbReference type="EMBL" id="JBFOHK010000002">
    <property type="protein sequence ID" value="MEW9572094.1"/>
    <property type="molecule type" value="Genomic_DNA"/>
</dbReference>
<organism evidence="6 7">
    <name type="scientific">Rhodanobacter lycopersici</name>
    <dbReference type="NCBI Taxonomy" id="3162487"/>
    <lineage>
        <taxon>Bacteria</taxon>
        <taxon>Pseudomonadati</taxon>
        <taxon>Pseudomonadota</taxon>
        <taxon>Gammaproteobacteria</taxon>
        <taxon>Lysobacterales</taxon>
        <taxon>Rhodanobacteraceae</taxon>
        <taxon>Rhodanobacter</taxon>
    </lineage>
</organism>
<feature type="domain" description="HTH lysR-type" evidence="5">
    <location>
        <begin position="1"/>
        <end position="58"/>
    </location>
</feature>
<dbReference type="InterPro" id="IPR005119">
    <property type="entry name" value="LysR_subst-bd"/>
</dbReference>
<keyword evidence="7" id="KW-1185">Reference proteome</keyword>
<evidence type="ECO:0000259" key="5">
    <source>
        <dbReference type="PROSITE" id="PS50931"/>
    </source>
</evidence>
<dbReference type="PROSITE" id="PS50931">
    <property type="entry name" value="HTH_LYSR"/>
    <property type="match status" value="1"/>
</dbReference>
<dbReference type="PANTHER" id="PTHR30126:SF40">
    <property type="entry name" value="HTH-TYPE TRANSCRIPTIONAL REGULATOR GLTR"/>
    <property type="match status" value="1"/>
</dbReference>
<dbReference type="Pfam" id="PF00126">
    <property type="entry name" value="HTH_1"/>
    <property type="match status" value="1"/>
</dbReference>
<keyword evidence="2" id="KW-0805">Transcription regulation</keyword>
<keyword evidence="4" id="KW-0804">Transcription</keyword>